<dbReference type="SUPFAM" id="SSF50978">
    <property type="entry name" value="WD40 repeat-like"/>
    <property type="match status" value="1"/>
</dbReference>
<feature type="repeat" description="WD" evidence="3">
    <location>
        <begin position="19"/>
        <end position="51"/>
    </location>
</feature>
<dbReference type="OrthoDB" id="687049at2759"/>
<comment type="caution">
    <text evidence="5">The sequence shown here is derived from an EMBL/GenBank/DDBJ whole genome shotgun (WGS) entry which is preliminary data.</text>
</comment>
<dbReference type="GO" id="GO:0061630">
    <property type="term" value="F:ubiquitin protein ligase activity"/>
    <property type="evidence" value="ECO:0007669"/>
    <property type="project" value="UniProtKB-UniRule"/>
</dbReference>
<comment type="pathway">
    <text evidence="4">Protein modification; protein ubiquitination.</text>
</comment>
<protein>
    <recommendedName>
        <fullName evidence="4">Pre-mRNA-processing factor 19</fullName>
        <ecNumber evidence="4">2.3.2.27</ecNumber>
    </recommendedName>
</protein>
<evidence type="ECO:0000313" key="5">
    <source>
        <dbReference type="EMBL" id="TKR77343.1"/>
    </source>
</evidence>
<keyword evidence="4" id="KW-0234">DNA repair</keyword>
<dbReference type="Proteomes" id="UP000298663">
    <property type="component" value="Unassembled WGS sequence"/>
</dbReference>
<dbReference type="SMART" id="SM00320">
    <property type="entry name" value="WD40"/>
    <property type="match status" value="6"/>
</dbReference>
<keyword evidence="4" id="KW-0808">Transferase</keyword>
<keyword evidence="4" id="KW-0747">Spliceosome</keyword>
<dbReference type="UniPathway" id="UPA00143"/>
<dbReference type="GO" id="GO:0000974">
    <property type="term" value="C:Prp19 complex"/>
    <property type="evidence" value="ECO:0007669"/>
    <property type="project" value="UniProtKB-UniRule"/>
</dbReference>
<keyword evidence="4" id="KW-0833">Ubl conjugation pathway</keyword>
<keyword evidence="4" id="KW-0508">mRNA splicing</keyword>
<comment type="similarity">
    <text evidence="4">Belongs to the WD repeat PRP19 family.</text>
</comment>
<reference evidence="5 6" key="2">
    <citation type="journal article" date="2019" name="G3 (Bethesda)">
        <title>Hybrid Assembly of the Genome of the Entomopathogenic Nematode Steinernema carpocapsae Identifies the X-Chromosome.</title>
        <authorList>
            <person name="Serra L."/>
            <person name="Macchietto M."/>
            <person name="Macias-Munoz A."/>
            <person name="McGill C.J."/>
            <person name="Rodriguez I.M."/>
            <person name="Rodriguez B."/>
            <person name="Murad R."/>
            <person name="Mortazavi A."/>
        </authorList>
    </citation>
    <scope>NUCLEOTIDE SEQUENCE [LARGE SCALE GENOMIC DNA]</scope>
    <source>
        <strain evidence="5 6">ALL</strain>
    </source>
</reference>
<keyword evidence="4" id="KW-0507">mRNA processing</keyword>
<dbReference type="InterPro" id="IPR001680">
    <property type="entry name" value="WD40_rpt"/>
</dbReference>
<dbReference type="InterPro" id="IPR036322">
    <property type="entry name" value="WD40_repeat_dom_sf"/>
</dbReference>
<keyword evidence="4" id="KW-0539">Nucleus</keyword>
<proteinExistence type="inferred from homology"/>
<reference evidence="5 6" key="1">
    <citation type="journal article" date="2015" name="Genome Biol.">
        <title>Comparative genomics of Steinernema reveals deeply conserved gene regulatory networks.</title>
        <authorList>
            <person name="Dillman A.R."/>
            <person name="Macchietto M."/>
            <person name="Porter C.F."/>
            <person name="Rogers A."/>
            <person name="Williams B."/>
            <person name="Antoshechkin I."/>
            <person name="Lee M.M."/>
            <person name="Goodwin Z."/>
            <person name="Lu X."/>
            <person name="Lewis E.E."/>
            <person name="Goodrich-Blair H."/>
            <person name="Stock S.P."/>
            <person name="Adams B.J."/>
            <person name="Sternberg P.W."/>
            <person name="Mortazavi A."/>
        </authorList>
    </citation>
    <scope>NUCLEOTIDE SEQUENCE [LARGE SCALE GENOMIC DNA]</scope>
    <source>
        <strain evidence="5 6">ALL</strain>
    </source>
</reference>
<dbReference type="GO" id="GO:0005737">
    <property type="term" value="C:cytoplasm"/>
    <property type="evidence" value="ECO:0007669"/>
    <property type="project" value="TreeGrafter"/>
</dbReference>
<dbReference type="InterPro" id="IPR019775">
    <property type="entry name" value="WD40_repeat_CS"/>
</dbReference>
<sequence>MDKTVVLFNPEKEEIEQTFKGHLKKITSVILHPEKPVCLSASTDSHVRVWSRGDDAARHVIDVHQNAVTDISLHATGDYVLSVSDDSFWALTDIEVGRTLVRVPVDLESQNIQICCGQFHPDGLIFGTGGSDYTVKIWDLKEQTNVANFPGHEDKVRSIAFSENGYYLATGSDDGEVKLWDLRKLRNIKSLKVNDGKAAVNSITFDESGSYLAVAGADVQVIHVKPWTVIKTFESHSAEVMGVRFGKNAQTVYSAGLDKTLRIYSKA</sequence>
<organism evidence="5 6">
    <name type="scientific">Steinernema carpocapsae</name>
    <name type="common">Entomopathogenic nematode</name>
    <dbReference type="NCBI Taxonomy" id="34508"/>
    <lineage>
        <taxon>Eukaryota</taxon>
        <taxon>Metazoa</taxon>
        <taxon>Ecdysozoa</taxon>
        <taxon>Nematoda</taxon>
        <taxon>Chromadorea</taxon>
        <taxon>Rhabditida</taxon>
        <taxon>Tylenchina</taxon>
        <taxon>Panagrolaimomorpha</taxon>
        <taxon>Strongyloidoidea</taxon>
        <taxon>Steinernematidae</taxon>
        <taxon>Steinernema</taxon>
    </lineage>
</organism>
<dbReference type="InterPro" id="IPR038959">
    <property type="entry name" value="Prp19"/>
</dbReference>
<dbReference type="PANTHER" id="PTHR43995">
    <property type="entry name" value="PRE-MRNA-PROCESSING FACTOR 19"/>
    <property type="match status" value="1"/>
</dbReference>
<keyword evidence="1 3" id="KW-0853">WD repeat</keyword>
<dbReference type="PROSITE" id="PS50294">
    <property type="entry name" value="WD_REPEATS_REGION"/>
    <property type="match status" value="4"/>
</dbReference>
<dbReference type="EMBL" id="AZBU02000005">
    <property type="protein sequence ID" value="TKR77343.1"/>
    <property type="molecule type" value="Genomic_DNA"/>
</dbReference>
<evidence type="ECO:0000256" key="2">
    <source>
        <dbReference type="ARBA" id="ARBA00022737"/>
    </source>
</evidence>
<feature type="repeat" description="WD" evidence="3">
    <location>
        <begin position="107"/>
        <end position="148"/>
    </location>
</feature>
<dbReference type="GO" id="GO:0070534">
    <property type="term" value="P:protein K63-linked ubiquitination"/>
    <property type="evidence" value="ECO:0007669"/>
    <property type="project" value="UniProtKB-UniRule"/>
</dbReference>
<dbReference type="AlphaFoldDB" id="A0A4U5N541"/>
<dbReference type="STRING" id="34508.A0A4U5N541"/>
<keyword evidence="6" id="KW-1185">Reference proteome</keyword>
<keyword evidence="4" id="KW-0227">DNA damage</keyword>
<dbReference type="InterPro" id="IPR020472">
    <property type="entry name" value="WD40_PAC1"/>
</dbReference>
<dbReference type="InterPro" id="IPR015943">
    <property type="entry name" value="WD40/YVTN_repeat-like_dom_sf"/>
</dbReference>
<evidence type="ECO:0000256" key="1">
    <source>
        <dbReference type="ARBA" id="ARBA00022574"/>
    </source>
</evidence>
<evidence type="ECO:0000256" key="3">
    <source>
        <dbReference type="PROSITE-ProRule" id="PRU00221"/>
    </source>
</evidence>
<comment type="subcellular location">
    <subcellularLocation>
        <location evidence="4">Nucleus</location>
    </subcellularLocation>
</comment>
<dbReference type="GO" id="GO:0000398">
    <property type="term" value="P:mRNA splicing, via spliceosome"/>
    <property type="evidence" value="ECO:0007669"/>
    <property type="project" value="InterPro"/>
</dbReference>
<dbReference type="Pfam" id="PF24814">
    <property type="entry name" value="WD40_Prp19"/>
    <property type="match status" value="1"/>
</dbReference>
<comment type="subunit">
    <text evidence="4">Homotetramer.</text>
</comment>
<evidence type="ECO:0000256" key="4">
    <source>
        <dbReference type="RuleBase" id="RU367101"/>
    </source>
</evidence>
<accession>A0A4U5N541</accession>
<dbReference type="PROSITE" id="PS00678">
    <property type="entry name" value="WD_REPEATS_1"/>
    <property type="match status" value="1"/>
</dbReference>
<dbReference type="PANTHER" id="PTHR43995:SF1">
    <property type="entry name" value="PRE-MRNA-PROCESSING FACTOR 19"/>
    <property type="match status" value="1"/>
</dbReference>
<keyword evidence="2" id="KW-0677">Repeat</keyword>
<evidence type="ECO:0000313" key="6">
    <source>
        <dbReference type="Proteomes" id="UP000298663"/>
    </source>
</evidence>
<name>A0A4U5N541_STECR</name>
<dbReference type="CDD" id="cd00200">
    <property type="entry name" value="WD40"/>
    <property type="match status" value="1"/>
</dbReference>
<comment type="catalytic activity">
    <reaction evidence="4">
        <text>S-ubiquitinyl-[E2 ubiquitin-conjugating enzyme]-L-cysteine + [acceptor protein]-L-lysine = [E2 ubiquitin-conjugating enzyme]-L-cysteine + N(6)-ubiquitinyl-[acceptor protein]-L-lysine.</text>
        <dbReference type="EC" id="2.3.2.27"/>
    </reaction>
</comment>
<dbReference type="GO" id="GO:0071006">
    <property type="term" value="C:U2-type catalytic step 1 spliceosome"/>
    <property type="evidence" value="ECO:0007669"/>
    <property type="project" value="TreeGrafter"/>
</dbReference>
<dbReference type="PROSITE" id="PS50082">
    <property type="entry name" value="WD_REPEATS_2"/>
    <property type="match status" value="4"/>
</dbReference>
<feature type="repeat" description="WD" evidence="3">
    <location>
        <begin position="149"/>
        <end position="190"/>
    </location>
</feature>
<feature type="repeat" description="WD" evidence="3">
    <location>
        <begin position="233"/>
        <end position="267"/>
    </location>
</feature>
<comment type="function">
    <text evidence="4">Ubiquitin-protein ligase which is mainly involved pre-mRNA splicing and DNA repair. Required for pre-mRNA splicing as component of the spliceosome.</text>
</comment>
<dbReference type="PRINTS" id="PR00320">
    <property type="entry name" value="GPROTEINBRPT"/>
</dbReference>
<dbReference type="EC" id="2.3.2.27" evidence="4"/>
<dbReference type="Gene3D" id="2.130.10.10">
    <property type="entry name" value="YVTN repeat-like/Quinoprotein amine dehydrogenase"/>
    <property type="match status" value="1"/>
</dbReference>
<dbReference type="GO" id="GO:0006281">
    <property type="term" value="P:DNA repair"/>
    <property type="evidence" value="ECO:0007669"/>
    <property type="project" value="UniProtKB-KW"/>
</dbReference>
<gene>
    <name evidence="5" type="ORF">L596_018338</name>
</gene>